<reference evidence="2 3" key="1">
    <citation type="submission" date="2021-03" db="EMBL/GenBank/DDBJ databases">
        <title>Genomic Encyclopedia of Type Strains, Phase IV (KMG-IV): sequencing the most valuable type-strain genomes for metagenomic binning, comparative biology and taxonomic classification.</title>
        <authorList>
            <person name="Goeker M."/>
        </authorList>
    </citation>
    <scope>NUCLEOTIDE SEQUENCE [LARGE SCALE GENOMIC DNA]</scope>
    <source>
        <strain evidence="2 3">DSM 24950</strain>
    </source>
</reference>
<evidence type="ECO:0000313" key="3">
    <source>
        <dbReference type="Proteomes" id="UP001519344"/>
    </source>
</evidence>
<dbReference type="Proteomes" id="UP001519344">
    <property type="component" value="Unassembled WGS sequence"/>
</dbReference>
<sequence length="186" mass="21485">MKNVELFLNHIEKVFGDNYQIKRIESKDGGPPVHLFIYRDLPETGLMTFITYGLSEVDHSEWINGKPELILTLETNDLSWGYAMAGLVTERRGIKRFSYGDLFTSDEPVSDDSEMAGFFVFSPSGLDKESQKIVTEGKPIFLAGMYPIYREEVQLYNQIGLKEFWFMEGFELYNPRRKNLASNKQD</sequence>
<gene>
    <name evidence="2" type="ORF">J2Z65_007216</name>
</gene>
<organism evidence="2 3">
    <name type="scientific">Paenibacillus aceris</name>
    <dbReference type="NCBI Taxonomy" id="869555"/>
    <lineage>
        <taxon>Bacteria</taxon>
        <taxon>Bacillati</taxon>
        <taxon>Bacillota</taxon>
        <taxon>Bacilli</taxon>
        <taxon>Bacillales</taxon>
        <taxon>Paenibacillaceae</taxon>
        <taxon>Paenibacillus</taxon>
    </lineage>
</organism>
<dbReference type="EMBL" id="JAGGKV010000054">
    <property type="protein sequence ID" value="MBP1967899.1"/>
    <property type="molecule type" value="Genomic_DNA"/>
</dbReference>
<dbReference type="InterPro" id="IPR020941">
    <property type="entry name" value="SUFU-like_domain"/>
</dbReference>
<accession>A0ABS4ICW5</accession>
<evidence type="ECO:0000259" key="1">
    <source>
        <dbReference type="Pfam" id="PF05076"/>
    </source>
</evidence>
<keyword evidence="3" id="KW-1185">Reference proteome</keyword>
<comment type="caution">
    <text evidence="2">The sequence shown here is derived from an EMBL/GenBank/DDBJ whole genome shotgun (WGS) entry which is preliminary data.</text>
</comment>
<name>A0ABS4ICW5_9BACL</name>
<evidence type="ECO:0000313" key="2">
    <source>
        <dbReference type="EMBL" id="MBP1967899.1"/>
    </source>
</evidence>
<dbReference type="RefSeq" id="WP_209856387.1">
    <property type="nucleotide sequence ID" value="NZ_JAGGKV010000054.1"/>
</dbReference>
<feature type="domain" description="Suppressor of fused-like" evidence="1">
    <location>
        <begin position="31"/>
        <end position="167"/>
    </location>
</feature>
<protein>
    <recommendedName>
        <fullName evidence="1">Suppressor of fused-like domain-containing protein</fullName>
    </recommendedName>
</protein>
<dbReference type="Pfam" id="PF05076">
    <property type="entry name" value="SUFU"/>
    <property type="match status" value="1"/>
</dbReference>
<proteinExistence type="predicted"/>